<accession>A0A6N2YIC1</accession>
<name>A0A6N2YIC1_FINMA</name>
<evidence type="ECO:0000256" key="2">
    <source>
        <dbReference type="SAM" id="SignalP"/>
    </source>
</evidence>
<evidence type="ECO:0000256" key="1">
    <source>
        <dbReference type="SAM" id="MobiDB-lite"/>
    </source>
</evidence>
<protein>
    <recommendedName>
        <fullName evidence="4">4Fe-4S ferredoxin-type domain-containing protein</fullName>
    </recommendedName>
</protein>
<proteinExistence type="predicted"/>
<gene>
    <name evidence="3" type="ORF">FMLFYP121_00249</name>
</gene>
<keyword evidence="2" id="KW-0732">Signal</keyword>
<dbReference type="InterPro" id="IPR047750">
    <property type="entry name" value="YdjY-like"/>
</dbReference>
<evidence type="ECO:0008006" key="4">
    <source>
        <dbReference type="Google" id="ProtNLM"/>
    </source>
</evidence>
<feature type="compositionally biased region" description="Basic and acidic residues" evidence="1">
    <location>
        <begin position="58"/>
        <end position="83"/>
    </location>
</feature>
<dbReference type="EMBL" id="CACRTP010000003">
    <property type="protein sequence ID" value="VYT66549.1"/>
    <property type="molecule type" value="Genomic_DNA"/>
</dbReference>
<feature type="signal peptide" evidence="2">
    <location>
        <begin position="1"/>
        <end position="43"/>
    </location>
</feature>
<sequence>MIKYRYNINEETNNNKQFLRKEMTLMKKFKILALLLMASLMFAGCSKEDNKQTSSTEQKTEEKTEQKKEEKTEEKTEEKKEEAQEPTADNPMIVDEANKQIKVYAEVNDKFKKESTMHAIVAKSGKNNEQSMFVSYSNQNDLYDALEKIGAKPGNNVTMDNMGKEAVKGDKIDISFKFQGSDNELGINDVIKDSSGKEIDIRFGGNQKPAKDMNTGCMTCLQSCPLGITSNASQLIGADEKDGVKYTLADSVPADKTPVVITYKLAN</sequence>
<dbReference type="NCBIfam" id="NF040466">
    <property type="entry name" value="ydjY_domain"/>
    <property type="match status" value="1"/>
</dbReference>
<dbReference type="AlphaFoldDB" id="A0A6N2YIC1"/>
<feature type="region of interest" description="Disordered" evidence="1">
    <location>
        <begin position="48"/>
        <end position="91"/>
    </location>
</feature>
<organism evidence="3">
    <name type="scientific">Finegoldia magna</name>
    <name type="common">Peptostreptococcus magnus</name>
    <dbReference type="NCBI Taxonomy" id="1260"/>
    <lineage>
        <taxon>Bacteria</taxon>
        <taxon>Bacillati</taxon>
        <taxon>Bacillota</taxon>
        <taxon>Tissierellia</taxon>
        <taxon>Tissierellales</taxon>
        <taxon>Peptoniphilaceae</taxon>
        <taxon>Finegoldia</taxon>
    </lineage>
</organism>
<reference evidence="3" key="1">
    <citation type="submission" date="2019-11" db="EMBL/GenBank/DDBJ databases">
        <authorList>
            <person name="Feng L."/>
        </authorList>
    </citation>
    <scope>NUCLEOTIDE SEQUENCE</scope>
    <source>
        <strain evidence="3">FmagnaLFYP121</strain>
    </source>
</reference>
<dbReference type="RefSeq" id="WP_241673567.1">
    <property type="nucleotide sequence ID" value="NZ_CACRTP010000003.1"/>
</dbReference>
<feature type="chain" id="PRO_5039171311" description="4Fe-4S ferredoxin-type domain-containing protein" evidence="2">
    <location>
        <begin position="44"/>
        <end position="267"/>
    </location>
</feature>
<evidence type="ECO:0000313" key="3">
    <source>
        <dbReference type="EMBL" id="VYT66549.1"/>
    </source>
</evidence>